<accession>A0A1Y1M4M1</accession>
<dbReference type="GO" id="GO:0008289">
    <property type="term" value="F:lipid binding"/>
    <property type="evidence" value="ECO:0007669"/>
    <property type="project" value="TreeGrafter"/>
</dbReference>
<evidence type="ECO:0008006" key="3">
    <source>
        <dbReference type="Google" id="ProtNLM"/>
    </source>
</evidence>
<sequence>MFIQGTPTETHIYLFARSDREKEDWYRRFVTATHRDSDCRDSQRTDTNVWNEREYLTYMNKYQKLYDDSKSDTKASSNVAWINCMISRILFDCTRDPTFLGKLQQRIQRKLSSIKLPYFIEQLSISELSLGIGQMGANLLGAANAEGGGEFIVYSTHKAAPS</sequence>
<reference evidence="2" key="1">
    <citation type="journal article" date="2016" name="Sci. Rep.">
        <title>Molecular characterization of firefly nuptial gifts: a multi-omics approach sheds light on postcopulatory sexual selection.</title>
        <authorList>
            <person name="Al-Wathiqui N."/>
            <person name="Fallon T.R."/>
            <person name="South A."/>
            <person name="Weng J.K."/>
            <person name="Lewis S.M."/>
        </authorList>
    </citation>
    <scope>NUCLEOTIDE SEQUENCE</scope>
</reference>
<organism evidence="2">
    <name type="scientific">Photinus pyralis</name>
    <name type="common">Common eastern firefly</name>
    <name type="synonym">Lampyris pyralis</name>
    <dbReference type="NCBI Taxonomy" id="7054"/>
    <lineage>
        <taxon>Eukaryota</taxon>
        <taxon>Metazoa</taxon>
        <taxon>Ecdysozoa</taxon>
        <taxon>Arthropoda</taxon>
        <taxon>Hexapoda</taxon>
        <taxon>Insecta</taxon>
        <taxon>Pterygota</taxon>
        <taxon>Neoptera</taxon>
        <taxon>Endopterygota</taxon>
        <taxon>Coleoptera</taxon>
        <taxon>Polyphaga</taxon>
        <taxon>Elateriformia</taxon>
        <taxon>Elateroidea</taxon>
        <taxon>Lampyridae</taxon>
        <taxon>Lampyrinae</taxon>
        <taxon>Photinus</taxon>
    </lineage>
</organism>
<dbReference type="GO" id="GO:0005789">
    <property type="term" value="C:endoplasmic reticulum membrane"/>
    <property type="evidence" value="ECO:0007669"/>
    <property type="project" value="UniProtKB-SubCell"/>
</dbReference>
<name>A0A1Y1M4M1_PHOPY</name>
<comment type="subcellular location">
    <subcellularLocation>
        <location evidence="1">Endoplasmic reticulum membrane</location>
    </subcellularLocation>
</comment>
<dbReference type="AlphaFoldDB" id="A0A1Y1M4M1"/>
<evidence type="ECO:0000256" key="1">
    <source>
        <dbReference type="ARBA" id="ARBA00004586"/>
    </source>
</evidence>
<dbReference type="PANTHER" id="PTHR13466">
    <property type="entry name" value="TEX2 PROTEIN-RELATED"/>
    <property type="match status" value="1"/>
</dbReference>
<protein>
    <recommendedName>
        <fullName evidence="3">PH domain-containing protein</fullName>
    </recommendedName>
</protein>
<dbReference type="PANTHER" id="PTHR13466:SF0">
    <property type="entry name" value="SMP-LTD DOMAIN-CONTAINING PROTEIN"/>
    <property type="match status" value="1"/>
</dbReference>
<dbReference type="EMBL" id="GEZM01040992">
    <property type="protein sequence ID" value="JAV80673.1"/>
    <property type="molecule type" value="Transcribed_RNA"/>
</dbReference>
<proteinExistence type="predicted"/>
<evidence type="ECO:0000313" key="2">
    <source>
        <dbReference type="EMBL" id="JAV80673.1"/>
    </source>
</evidence>